<accession>A0A090T940</accession>
<name>A0A090T940_9VIBR</name>
<gene>
    <name evidence="1" type="ORF">JCM19240_3654</name>
</gene>
<evidence type="ECO:0000313" key="1">
    <source>
        <dbReference type="EMBL" id="GAL35284.1"/>
    </source>
</evidence>
<protein>
    <submittedName>
        <fullName evidence="1">Uncharacterized protein</fullName>
    </submittedName>
</protein>
<dbReference type="Proteomes" id="UP000029224">
    <property type="component" value="Unassembled WGS sequence"/>
</dbReference>
<dbReference type="OrthoDB" id="5905252at2"/>
<evidence type="ECO:0000313" key="2">
    <source>
        <dbReference type="Proteomes" id="UP000029224"/>
    </source>
</evidence>
<organism evidence="1 2">
    <name type="scientific">Vibrio maritimus</name>
    <dbReference type="NCBI Taxonomy" id="990268"/>
    <lineage>
        <taxon>Bacteria</taxon>
        <taxon>Pseudomonadati</taxon>
        <taxon>Pseudomonadota</taxon>
        <taxon>Gammaproteobacteria</taxon>
        <taxon>Vibrionales</taxon>
        <taxon>Vibrionaceae</taxon>
        <taxon>Vibrio</taxon>
    </lineage>
</organism>
<comment type="caution">
    <text evidence="1">The sequence shown here is derived from an EMBL/GenBank/DDBJ whole genome shotgun (WGS) entry which is preliminary data.</text>
</comment>
<proteinExistence type="predicted"/>
<sequence>MLQERLERINELRKKAMANPEFMKSAQAHAEALETQYHPAQPKRSKKPKTLSDIYQATISASKTNAIRLK</sequence>
<keyword evidence="2" id="KW-1185">Reference proteome</keyword>
<reference evidence="1 2" key="1">
    <citation type="submission" date="2014-09" db="EMBL/GenBank/DDBJ databases">
        <title>Vibrio maritimus JCM 19240. (C210) whole genome shotgun sequence.</title>
        <authorList>
            <person name="Sawabe T."/>
            <person name="Meirelles P."/>
            <person name="Nakanishi M."/>
            <person name="Sayaka M."/>
            <person name="Hattori M."/>
            <person name="Ohkuma M."/>
        </authorList>
    </citation>
    <scope>NUCLEOTIDE SEQUENCE [LARGE SCALE GENOMIC DNA]</scope>
    <source>
        <strain evidence="1 2">JCM 19240</strain>
    </source>
</reference>
<dbReference type="AlphaFoldDB" id="A0A090T940"/>
<dbReference type="EMBL" id="BBMT01000006">
    <property type="protein sequence ID" value="GAL35284.1"/>
    <property type="molecule type" value="Genomic_DNA"/>
</dbReference>
<reference evidence="1 2" key="2">
    <citation type="submission" date="2014-09" db="EMBL/GenBank/DDBJ databases">
        <authorList>
            <consortium name="NBRP consortium"/>
            <person name="Sawabe T."/>
            <person name="Meirelles P."/>
            <person name="Nakanishi M."/>
            <person name="Sayaka M."/>
            <person name="Hattori M."/>
            <person name="Ohkuma M."/>
        </authorList>
    </citation>
    <scope>NUCLEOTIDE SEQUENCE [LARGE SCALE GENOMIC DNA]</scope>
    <source>
        <strain evidence="1 2">JCM 19240</strain>
    </source>
</reference>